<sequence length="355" mass="41590">MPSLDFEKEKKAFRAYYDQNFLILDEARKSFATLVKALITNESSLTGSTVYGRVKHKEECIKKFSRKYRSKLEETETPYEIKEYITDLIGLRVVCLYQDDIEKLSDMLNEHFDVIDVTDKIAELESTEDSFGYKGLHVDLRLNEDRRNLPEYKPYSEFNFEIQIRTIIQDSWSALDHKIKYKKSIPQHLKRRINVLSALFELADSEFREIRDATLAEIEKASKEDIPSPTSDAEPEQKAKKNKNVYELNAFNFLRISGHFFSNYEFETHKVDGFVQNVHELCPGITRAKFHKLINKNITKVKAYNDYSIKKNQTEGFNPYSVIRHCLYLGNKTTFRRVLANAARKSFDEWLDANP</sequence>
<accession>A0A1G5C7C5</accession>
<dbReference type="Pfam" id="PF04607">
    <property type="entry name" value="RelA_SpoT"/>
    <property type="match status" value="1"/>
</dbReference>
<dbReference type="GO" id="GO:0015969">
    <property type="term" value="P:guanosine tetraphosphate metabolic process"/>
    <property type="evidence" value="ECO:0007669"/>
    <property type="project" value="InterPro"/>
</dbReference>
<gene>
    <name evidence="2" type="ORF">SAMN05216233_102427</name>
</gene>
<keyword evidence="3" id="KW-1185">Reference proteome</keyword>
<dbReference type="RefSeq" id="WP_092208975.1">
    <property type="nucleotide sequence ID" value="NZ_FMUX01000002.1"/>
</dbReference>
<dbReference type="Proteomes" id="UP000198870">
    <property type="component" value="Unassembled WGS sequence"/>
</dbReference>
<dbReference type="Gene3D" id="3.30.460.10">
    <property type="entry name" value="Beta Polymerase, domain 2"/>
    <property type="match status" value="1"/>
</dbReference>
<feature type="domain" description="RelA/SpoT" evidence="1">
    <location>
        <begin position="52"/>
        <end position="187"/>
    </location>
</feature>
<evidence type="ECO:0000313" key="2">
    <source>
        <dbReference type="EMBL" id="SCX98302.1"/>
    </source>
</evidence>
<dbReference type="AlphaFoldDB" id="A0A1G5C7C5"/>
<dbReference type="PANTHER" id="PTHR41773:SF1">
    <property type="entry name" value="RELA_SPOT DOMAIN-CONTAINING PROTEIN"/>
    <property type="match status" value="1"/>
</dbReference>
<dbReference type="InterPro" id="IPR043519">
    <property type="entry name" value="NT_sf"/>
</dbReference>
<dbReference type="EMBL" id="FMUX01000002">
    <property type="protein sequence ID" value="SCX98302.1"/>
    <property type="molecule type" value="Genomic_DNA"/>
</dbReference>
<evidence type="ECO:0000313" key="3">
    <source>
        <dbReference type="Proteomes" id="UP000198870"/>
    </source>
</evidence>
<name>A0A1G5C7C5_9BACT</name>
<dbReference type="STRING" id="419481.SAMN05216233_102427"/>
<evidence type="ECO:0000259" key="1">
    <source>
        <dbReference type="SMART" id="SM00954"/>
    </source>
</evidence>
<dbReference type="PANTHER" id="PTHR41773">
    <property type="entry name" value="GTP PYROPHOSPHATASE-RELATED"/>
    <property type="match status" value="1"/>
</dbReference>
<organism evidence="2 3">
    <name type="scientific">Desulfoluna spongiiphila</name>
    <dbReference type="NCBI Taxonomy" id="419481"/>
    <lineage>
        <taxon>Bacteria</taxon>
        <taxon>Pseudomonadati</taxon>
        <taxon>Thermodesulfobacteriota</taxon>
        <taxon>Desulfobacteria</taxon>
        <taxon>Desulfobacterales</taxon>
        <taxon>Desulfolunaceae</taxon>
        <taxon>Desulfoluna</taxon>
    </lineage>
</organism>
<dbReference type="Gene3D" id="1.10.287.860">
    <property type="entry name" value="Nucleotidyltransferase"/>
    <property type="match status" value="1"/>
</dbReference>
<protein>
    <submittedName>
        <fullName evidence="2">PpGpp synthetase catalytic domain-containing protein (RelA/SpoT-type nucleotidyltranferase)</fullName>
    </submittedName>
</protein>
<dbReference type="SMART" id="SM00954">
    <property type="entry name" value="RelA_SpoT"/>
    <property type="match status" value="1"/>
</dbReference>
<reference evidence="2 3" key="1">
    <citation type="submission" date="2016-10" db="EMBL/GenBank/DDBJ databases">
        <authorList>
            <person name="de Groot N.N."/>
        </authorList>
    </citation>
    <scope>NUCLEOTIDE SEQUENCE [LARGE SCALE GENOMIC DNA]</scope>
    <source>
        <strain evidence="2 3">AA1</strain>
    </source>
</reference>
<dbReference type="SUPFAM" id="SSF81301">
    <property type="entry name" value="Nucleotidyltransferase"/>
    <property type="match status" value="1"/>
</dbReference>
<dbReference type="CDD" id="cd05399">
    <property type="entry name" value="NT_Rel-Spo_like"/>
    <property type="match status" value="1"/>
</dbReference>
<dbReference type="OrthoDB" id="9789634at2"/>
<proteinExistence type="predicted"/>
<dbReference type="InterPro" id="IPR007685">
    <property type="entry name" value="RelA_SpoT"/>
</dbReference>